<dbReference type="Pfam" id="PF00082">
    <property type="entry name" value="Peptidase_S8"/>
    <property type="match status" value="1"/>
</dbReference>
<dbReference type="Proteomes" id="UP000233742">
    <property type="component" value="Chromosome"/>
</dbReference>
<keyword evidence="9" id="KW-1185">Reference proteome</keyword>
<feature type="active site" description="Charge relay system" evidence="5">
    <location>
        <position position="223"/>
    </location>
</feature>
<dbReference type="InterPro" id="IPR023828">
    <property type="entry name" value="Peptidase_S8_Ser-AS"/>
</dbReference>
<dbReference type="PRINTS" id="PR00723">
    <property type="entry name" value="SUBTILISIN"/>
</dbReference>
<dbReference type="Gene3D" id="3.40.50.200">
    <property type="entry name" value="Peptidase S8/S53 domain"/>
    <property type="match status" value="1"/>
</dbReference>
<evidence type="ECO:0000256" key="1">
    <source>
        <dbReference type="ARBA" id="ARBA00011073"/>
    </source>
</evidence>
<dbReference type="InterPro" id="IPR050131">
    <property type="entry name" value="Peptidase_S8_subtilisin-like"/>
</dbReference>
<dbReference type="OrthoDB" id="5405281at2"/>
<feature type="active site" description="Charge relay system" evidence="5">
    <location>
        <position position="411"/>
    </location>
</feature>
<dbReference type="GO" id="GO:0006508">
    <property type="term" value="P:proteolysis"/>
    <property type="evidence" value="ECO:0007669"/>
    <property type="project" value="UniProtKB-KW"/>
</dbReference>
<dbReference type="KEGG" id="paro:CUV01_11990"/>
<reference evidence="8 9" key="1">
    <citation type="submission" date="2017-12" db="EMBL/GenBank/DDBJ databases">
        <authorList>
            <person name="Hurst M.R.H."/>
        </authorList>
    </citation>
    <scope>NUCLEOTIDE SEQUENCE [LARGE SCALE GENOMIC DNA]</scope>
    <source>
        <strain evidence="8 9">BM15</strain>
    </source>
</reference>
<evidence type="ECO:0000259" key="7">
    <source>
        <dbReference type="Pfam" id="PF00082"/>
    </source>
</evidence>
<keyword evidence="2 5" id="KW-0645">Protease</keyword>
<feature type="active site" description="Charge relay system" evidence="5">
    <location>
        <position position="255"/>
    </location>
</feature>
<evidence type="ECO:0000256" key="4">
    <source>
        <dbReference type="ARBA" id="ARBA00022825"/>
    </source>
</evidence>
<evidence type="ECO:0000256" key="6">
    <source>
        <dbReference type="SAM" id="MobiDB-lite"/>
    </source>
</evidence>
<evidence type="ECO:0000256" key="5">
    <source>
        <dbReference type="PROSITE-ProRule" id="PRU01240"/>
    </source>
</evidence>
<dbReference type="PROSITE" id="PS00138">
    <property type="entry name" value="SUBTILASE_SER"/>
    <property type="match status" value="1"/>
</dbReference>
<dbReference type="InterPro" id="IPR036852">
    <property type="entry name" value="Peptidase_S8/S53_dom_sf"/>
</dbReference>
<dbReference type="PROSITE" id="PS51892">
    <property type="entry name" value="SUBTILASE"/>
    <property type="match status" value="1"/>
</dbReference>
<accession>A0A2K9EKS6</accession>
<dbReference type="CDD" id="cd05561">
    <property type="entry name" value="Peptidases_S8_4"/>
    <property type="match status" value="1"/>
</dbReference>
<evidence type="ECO:0000256" key="2">
    <source>
        <dbReference type="ARBA" id="ARBA00022670"/>
    </source>
</evidence>
<evidence type="ECO:0000313" key="8">
    <source>
        <dbReference type="EMBL" id="AUH34017.1"/>
    </source>
</evidence>
<evidence type="ECO:0000313" key="9">
    <source>
        <dbReference type="Proteomes" id="UP000233742"/>
    </source>
</evidence>
<feature type="region of interest" description="Disordered" evidence="6">
    <location>
        <begin position="40"/>
        <end position="98"/>
    </location>
</feature>
<dbReference type="RefSeq" id="WP_101460682.1">
    <property type="nucleotide sequence ID" value="NZ_CP025408.1"/>
</dbReference>
<organism evidence="8 9">
    <name type="scientific">Paracoccus tegillarcae</name>
    <dbReference type="NCBI Taxonomy" id="1529068"/>
    <lineage>
        <taxon>Bacteria</taxon>
        <taxon>Pseudomonadati</taxon>
        <taxon>Pseudomonadota</taxon>
        <taxon>Alphaproteobacteria</taxon>
        <taxon>Rhodobacterales</taxon>
        <taxon>Paracoccaceae</taxon>
        <taxon>Paracoccus</taxon>
    </lineage>
</organism>
<sequence>MLKRLCKLWVILGLAIGGATPLDQTGQTLLIGIAFADDDDDGGGNDDDDGGGGGSFSDDDDDDGGPILRRVQPRTRQTPARRAAPVRRVSPIPPPIHRPERVADEIVAPSLDEDDFQALLTQGYSLIETYERQDDSIARRLRIPEDSTLDQAREVVRALDSGDEADFNHFYRSEQAVAPLEAAAPATWSCTEALCLKRQLIGWPQDQARTRSCVGDVTIGLIDTGLNEAHEAFGTAQLDVIRLAPDELPQSQAIHGTAVAALLVGDPAGRSPGLVPGARVIAVDAFHRRQGDERADVFTLIKGLTELAERGADVVNLSLAGPQNSALEEVINQLAGTENIIIVAAVGNAGSQADPLFPAAYDSVIAVTAVDQDLQVYRRAVNGAHVDLAAPGVDVWTAASVSGVRTKTGTSFAVPFVTAAAAMLRGQNPDLTVQQAMAILSDGARDLGEPGHDTVFGNGLISAASVCPG</sequence>
<feature type="compositionally biased region" description="Acidic residues" evidence="6">
    <location>
        <begin position="40"/>
        <end position="50"/>
    </location>
</feature>
<comment type="similarity">
    <text evidence="1 5">Belongs to the peptidase S8 family.</text>
</comment>
<keyword evidence="4 5" id="KW-0720">Serine protease</keyword>
<gene>
    <name evidence="8" type="ORF">CUV01_11990</name>
</gene>
<keyword evidence="3 5" id="KW-0378">Hydrolase</keyword>
<dbReference type="PANTHER" id="PTHR43806">
    <property type="entry name" value="PEPTIDASE S8"/>
    <property type="match status" value="1"/>
</dbReference>
<protein>
    <submittedName>
        <fullName evidence="8">Protease</fullName>
    </submittedName>
</protein>
<dbReference type="GO" id="GO:0004252">
    <property type="term" value="F:serine-type endopeptidase activity"/>
    <property type="evidence" value="ECO:0007669"/>
    <property type="project" value="UniProtKB-UniRule"/>
</dbReference>
<dbReference type="AlphaFoldDB" id="A0A2K9EKS6"/>
<evidence type="ECO:0000256" key="3">
    <source>
        <dbReference type="ARBA" id="ARBA00022801"/>
    </source>
</evidence>
<dbReference type="PANTHER" id="PTHR43806:SF11">
    <property type="entry name" value="CEREVISIN-RELATED"/>
    <property type="match status" value="1"/>
</dbReference>
<proteinExistence type="inferred from homology"/>
<dbReference type="EMBL" id="CP025408">
    <property type="protein sequence ID" value="AUH34017.1"/>
    <property type="molecule type" value="Genomic_DNA"/>
</dbReference>
<dbReference type="SUPFAM" id="SSF52743">
    <property type="entry name" value="Subtilisin-like"/>
    <property type="match status" value="1"/>
</dbReference>
<feature type="compositionally biased region" description="Low complexity" evidence="6">
    <location>
        <begin position="74"/>
        <end position="90"/>
    </location>
</feature>
<dbReference type="InterPro" id="IPR000209">
    <property type="entry name" value="Peptidase_S8/S53_dom"/>
</dbReference>
<feature type="domain" description="Peptidase S8/S53" evidence="7">
    <location>
        <begin position="216"/>
        <end position="459"/>
    </location>
</feature>
<dbReference type="InterPro" id="IPR015500">
    <property type="entry name" value="Peptidase_S8_subtilisin-rel"/>
</dbReference>
<name>A0A2K9EKS6_9RHOB</name>